<dbReference type="Gene3D" id="2.40.50.100">
    <property type="match status" value="1"/>
</dbReference>
<comment type="similarity">
    <text evidence="2">Belongs to the membrane fusion protein (MFP) (TC 8.A.1) family.</text>
</comment>
<evidence type="ECO:0000259" key="6">
    <source>
        <dbReference type="Pfam" id="PF25967"/>
    </source>
</evidence>
<evidence type="ECO:0000259" key="5">
    <source>
        <dbReference type="Pfam" id="PF25917"/>
    </source>
</evidence>
<dbReference type="Proteomes" id="UP000218418">
    <property type="component" value="Chromosome"/>
</dbReference>
<gene>
    <name evidence="7" type="ORF">NIES267_66620</name>
</gene>
<dbReference type="GO" id="GO:1990281">
    <property type="term" value="C:efflux pump complex"/>
    <property type="evidence" value="ECO:0007669"/>
    <property type="project" value="TreeGrafter"/>
</dbReference>
<protein>
    <submittedName>
        <fullName evidence="7">RND family efflux transporter MFP subunit</fullName>
    </submittedName>
</protein>
<dbReference type="PANTHER" id="PTHR30469:SF11">
    <property type="entry name" value="BLL4320 PROTEIN"/>
    <property type="match status" value="1"/>
</dbReference>
<dbReference type="PANTHER" id="PTHR30469">
    <property type="entry name" value="MULTIDRUG RESISTANCE PROTEIN MDTA"/>
    <property type="match status" value="1"/>
</dbReference>
<feature type="domain" description="Multidrug resistance protein MdtA-like C-terminal permuted SH3" evidence="6">
    <location>
        <begin position="402"/>
        <end position="440"/>
    </location>
</feature>
<dbReference type="Gene3D" id="2.40.420.20">
    <property type="match status" value="1"/>
</dbReference>
<feature type="domain" description="Multidrug resistance protein MdtA-like barrel-sandwich hybrid" evidence="5">
    <location>
        <begin position="101"/>
        <end position="288"/>
    </location>
</feature>
<dbReference type="EMBL" id="AP018227">
    <property type="protein sequence ID" value="BAY87144.1"/>
    <property type="molecule type" value="Genomic_DNA"/>
</dbReference>
<organism evidence="7 8">
    <name type="scientific">Calothrix parasitica NIES-267</name>
    <dbReference type="NCBI Taxonomy" id="1973488"/>
    <lineage>
        <taxon>Bacteria</taxon>
        <taxon>Bacillati</taxon>
        <taxon>Cyanobacteriota</taxon>
        <taxon>Cyanophyceae</taxon>
        <taxon>Nostocales</taxon>
        <taxon>Calotrichaceae</taxon>
        <taxon>Calothrix</taxon>
    </lineage>
</organism>
<keyword evidence="4" id="KW-0175">Coiled coil</keyword>
<dbReference type="GO" id="GO:0015562">
    <property type="term" value="F:efflux transmembrane transporter activity"/>
    <property type="evidence" value="ECO:0007669"/>
    <property type="project" value="TreeGrafter"/>
</dbReference>
<dbReference type="InterPro" id="IPR058627">
    <property type="entry name" value="MdtA-like_C"/>
</dbReference>
<dbReference type="Gene3D" id="2.40.30.170">
    <property type="match status" value="1"/>
</dbReference>
<dbReference type="Pfam" id="PF25917">
    <property type="entry name" value="BSH_RND"/>
    <property type="match status" value="1"/>
</dbReference>
<evidence type="ECO:0000313" key="7">
    <source>
        <dbReference type="EMBL" id="BAY87144.1"/>
    </source>
</evidence>
<accession>A0A1Z4M0W7</accession>
<reference evidence="7 8" key="1">
    <citation type="submission" date="2017-06" db="EMBL/GenBank/DDBJ databases">
        <title>Genome sequencing of cyanobaciteial culture collection at National Institute for Environmental Studies (NIES).</title>
        <authorList>
            <person name="Hirose Y."/>
            <person name="Shimura Y."/>
            <person name="Fujisawa T."/>
            <person name="Nakamura Y."/>
            <person name="Kawachi M."/>
        </authorList>
    </citation>
    <scope>NUCLEOTIDE SEQUENCE [LARGE SCALE GENOMIC DNA]</scope>
    <source>
        <strain evidence="7 8">NIES-267</strain>
    </source>
</reference>
<dbReference type="InterPro" id="IPR058625">
    <property type="entry name" value="MdtA-like_BSH"/>
</dbReference>
<evidence type="ECO:0000313" key="8">
    <source>
        <dbReference type="Proteomes" id="UP000218418"/>
    </source>
</evidence>
<proteinExistence type="inferred from homology"/>
<evidence type="ECO:0000256" key="4">
    <source>
        <dbReference type="SAM" id="Coils"/>
    </source>
</evidence>
<dbReference type="SUPFAM" id="SSF111369">
    <property type="entry name" value="HlyD-like secretion proteins"/>
    <property type="match status" value="2"/>
</dbReference>
<evidence type="ECO:0000256" key="1">
    <source>
        <dbReference type="ARBA" id="ARBA00004196"/>
    </source>
</evidence>
<name>A0A1Z4M0W7_9CYAN</name>
<keyword evidence="8" id="KW-1185">Reference proteome</keyword>
<evidence type="ECO:0000256" key="3">
    <source>
        <dbReference type="ARBA" id="ARBA00022448"/>
    </source>
</evidence>
<dbReference type="AlphaFoldDB" id="A0A1Z4M0W7"/>
<comment type="subcellular location">
    <subcellularLocation>
        <location evidence="1">Cell envelope</location>
    </subcellularLocation>
</comment>
<keyword evidence="3" id="KW-0813">Transport</keyword>
<dbReference type="Pfam" id="PF25967">
    <property type="entry name" value="RND-MFP_C"/>
    <property type="match status" value="1"/>
</dbReference>
<evidence type="ECO:0000256" key="2">
    <source>
        <dbReference type="ARBA" id="ARBA00009477"/>
    </source>
</evidence>
<dbReference type="InterPro" id="IPR006143">
    <property type="entry name" value="RND_pump_MFP"/>
</dbReference>
<dbReference type="Gene3D" id="1.10.287.470">
    <property type="entry name" value="Helix hairpin bin"/>
    <property type="match status" value="1"/>
</dbReference>
<feature type="coiled-coil region" evidence="4">
    <location>
        <begin position="134"/>
        <end position="187"/>
    </location>
</feature>
<dbReference type="NCBIfam" id="TIGR01730">
    <property type="entry name" value="RND_mfp"/>
    <property type="match status" value="1"/>
</dbReference>
<sequence length="453" mass="49655">MQDLHLIIFLSDEIMNQQPIPEVSERVKSSRLTRLQLISASLVILLAGVGIGKFGGIEANNSPVRATTQARPLPVKTTEIELARNYQTTQSYTGEVVANRTSEVGFERGGKLIEILVDEGDRVSKGAVLAKLDTANLQAQRRSLVAQKAQAEARLVELKNGARTEQITAARARVRDLEKQLKLEQIKSNRRKYLYEQGAISREQFDEVAFNSQALSERLNNARSGLEELLNGTRYEQKAAQKAAVEQLSAEITNLDITIAKSVLKAPFSGTVGVRSVDEGTVVETGKSIVRLVENSNPEVKIGVPINVARKLTIGSQKELEIGGKNYSARVKSILPEVDTATRTRTVILQLPSTARVSPQEIARFKIIQNVSTEGYWLPITALVKGERGLWSSYAVVDEKDGNSKVERRLIEVLETNGKRVLVRGTIKTGDTIVVDGVQRLVPGQLVSKGSGE</sequence>